<name>A0A5B9MFF5_9BACT</name>
<keyword evidence="2 6" id="KW-0479">Metal-binding</keyword>
<dbReference type="PROSITE" id="PS50082">
    <property type="entry name" value="WD_REPEATS_2"/>
    <property type="match status" value="3"/>
</dbReference>
<dbReference type="InterPro" id="IPR001680">
    <property type="entry name" value="WD40_rpt"/>
</dbReference>
<dbReference type="PROSITE" id="PS00678">
    <property type="entry name" value="WD_REPEATS_1"/>
    <property type="match status" value="2"/>
</dbReference>
<organism evidence="8 9">
    <name type="scientific">Stieleria maiorica</name>
    <dbReference type="NCBI Taxonomy" id="2795974"/>
    <lineage>
        <taxon>Bacteria</taxon>
        <taxon>Pseudomonadati</taxon>
        <taxon>Planctomycetota</taxon>
        <taxon>Planctomycetia</taxon>
        <taxon>Pirellulales</taxon>
        <taxon>Pirellulaceae</taxon>
        <taxon>Stieleria</taxon>
    </lineage>
</organism>
<evidence type="ECO:0000313" key="8">
    <source>
        <dbReference type="EMBL" id="QEF99971.1"/>
    </source>
</evidence>
<dbReference type="InterPro" id="IPR015943">
    <property type="entry name" value="WD40/YVTN_repeat-like_dom_sf"/>
</dbReference>
<keyword evidence="4 6" id="KW-0408">Iron</keyword>
<protein>
    <submittedName>
        <fullName evidence="8">WD domain, G-beta repeat</fullName>
    </submittedName>
</protein>
<accession>A0A5B9MFF5</accession>
<dbReference type="Gene3D" id="2.130.10.10">
    <property type="entry name" value="YVTN repeat-like/Quinoprotein amine dehydrogenase"/>
    <property type="match status" value="1"/>
</dbReference>
<evidence type="ECO:0000256" key="6">
    <source>
        <dbReference type="PROSITE-ProRule" id="PRU00433"/>
    </source>
</evidence>
<keyword evidence="9" id="KW-1185">Reference proteome</keyword>
<keyword evidence="1 5" id="KW-0853">WD repeat</keyword>
<feature type="repeat" description="WD" evidence="5">
    <location>
        <begin position="230"/>
        <end position="271"/>
    </location>
</feature>
<evidence type="ECO:0000256" key="3">
    <source>
        <dbReference type="ARBA" id="ARBA00022737"/>
    </source>
</evidence>
<dbReference type="RefSeq" id="WP_147869287.1">
    <property type="nucleotide sequence ID" value="NZ_CP036264.1"/>
</dbReference>
<dbReference type="Proteomes" id="UP000321353">
    <property type="component" value="Chromosome"/>
</dbReference>
<feature type="repeat" description="WD" evidence="5">
    <location>
        <begin position="272"/>
        <end position="313"/>
    </location>
</feature>
<dbReference type="InterPro" id="IPR011429">
    <property type="entry name" value="Cyt_c_Planctomycete-type"/>
</dbReference>
<evidence type="ECO:0000256" key="1">
    <source>
        <dbReference type="ARBA" id="ARBA00022574"/>
    </source>
</evidence>
<dbReference type="GO" id="GO:0046872">
    <property type="term" value="F:metal ion binding"/>
    <property type="evidence" value="ECO:0007669"/>
    <property type="project" value="UniProtKB-KW"/>
</dbReference>
<evidence type="ECO:0000259" key="7">
    <source>
        <dbReference type="PROSITE" id="PS51007"/>
    </source>
</evidence>
<evidence type="ECO:0000256" key="2">
    <source>
        <dbReference type="ARBA" id="ARBA00022723"/>
    </source>
</evidence>
<evidence type="ECO:0000256" key="5">
    <source>
        <dbReference type="PROSITE-ProRule" id="PRU00221"/>
    </source>
</evidence>
<dbReference type="EMBL" id="CP036264">
    <property type="protein sequence ID" value="QEF99971.1"/>
    <property type="molecule type" value="Genomic_DNA"/>
</dbReference>
<dbReference type="InterPro" id="IPR009056">
    <property type="entry name" value="Cyt_c-like_dom"/>
</dbReference>
<dbReference type="Pfam" id="PF07635">
    <property type="entry name" value="PSCyt1"/>
    <property type="match status" value="1"/>
</dbReference>
<gene>
    <name evidence="8" type="ORF">Mal15_40380</name>
</gene>
<dbReference type="PROSITE" id="PS50294">
    <property type="entry name" value="WD_REPEATS_REGION"/>
    <property type="match status" value="2"/>
</dbReference>
<dbReference type="PANTHER" id="PTHR19848">
    <property type="entry name" value="WD40 REPEAT PROTEIN"/>
    <property type="match status" value="1"/>
</dbReference>
<dbReference type="SMART" id="SM00320">
    <property type="entry name" value="WD40"/>
    <property type="match status" value="5"/>
</dbReference>
<keyword evidence="3" id="KW-0677">Repeat</keyword>
<evidence type="ECO:0000313" key="9">
    <source>
        <dbReference type="Proteomes" id="UP000321353"/>
    </source>
</evidence>
<sequence>MGLRLFSIGLIVWIVSCHTAGIAAERAETGRIDFARDVYPILETYCVGCHSADDPQGGLVMDSYTGLAKGGDSGLAVTPGVPASSRLLLMITGKLEPVMPPDDAEGPDEDELDVLSRWIEQGAAGPEGDLPIRRTLRTPSIEPSPSVAAPVTAIAVSNDGRSSARAMFGRIEVLKDENVTAEIRDQQLGKINSLAFSSDAQRLLVASGLTGAYGRAAIYDTGSGDLIREFVGHKDTLYAAAFSPDESHLATAGYDRTIVLWDVATGEVVRELTGHNGAIFDLAFSPDGSVLVSACADETVKVWNVENGIRLDTLSQPEGEVYAVAITHDGRFIVAVSADNRLRAWRLRSTTHPRINPLVATRFIDETGIVNFAIAPDDRSLVAISESGNVKLIRTADWQPVASLETLNETGTDLFITPDSRFAKIALMNGQIVARRLPPVDSIQTTRSGTELHRVLMDLGEPTALDEIKLRDAVRQSGVPVAGSQTPDGEIIDVDRNVTINGTIAQAGQADRYRWRAGQGEVWAIDADATSDSRIDPIVTVLDDSDQPVLRVRLQAVRDSYFTFRGKDSDQISDFRVFNWEEMNLGEYLFAAGEVTRLQLHPRGPDSGFNVYPGEGKRWTYFGTSGTTHALGEPAYIVRPLPPGAEPLANGLPVFDVTYENDDDPQRLAGKNSRLLFTAPQDGLYTVRIADTRGEGGDDYGYALAIRPAEPGFRPSSKTISKPLHPATGREFQVQVDRIDGYDGPVTFQIDGLPDRLVSNFPLTIEAGQRFATGMIWADPNEKGWEGEIEPTLTAWAMVAEKRVERKAGSPGKLKFDPGPAQVISVIKPAGAEIAAHENWTLQVPRGETVSARVLIQRREGFKNEVSFGKEQSGRNASQGVYVDNIGLNGLLILAGQSDREFFVTADKTAVPGKRSFFLTANIDGGLTSHPITVEVLP</sequence>
<dbReference type="CDD" id="cd00200">
    <property type="entry name" value="WD40"/>
    <property type="match status" value="1"/>
</dbReference>
<dbReference type="InterPro" id="IPR019775">
    <property type="entry name" value="WD40_repeat_CS"/>
</dbReference>
<dbReference type="GO" id="GO:0009055">
    <property type="term" value="F:electron transfer activity"/>
    <property type="evidence" value="ECO:0007669"/>
    <property type="project" value="InterPro"/>
</dbReference>
<dbReference type="GO" id="GO:0020037">
    <property type="term" value="F:heme binding"/>
    <property type="evidence" value="ECO:0007669"/>
    <property type="project" value="InterPro"/>
</dbReference>
<proteinExistence type="predicted"/>
<evidence type="ECO:0000256" key="4">
    <source>
        <dbReference type="ARBA" id="ARBA00023004"/>
    </source>
</evidence>
<reference evidence="8 9" key="1">
    <citation type="submission" date="2019-02" db="EMBL/GenBank/DDBJ databases">
        <title>Planctomycetal bacteria perform biofilm scaping via a novel small molecule.</title>
        <authorList>
            <person name="Jeske O."/>
            <person name="Boedeker C."/>
            <person name="Wiegand S."/>
            <person name="Breitling P."/>
            <person name="Kallscheuer N."/>
            <person name="Jogler M."/>
            <person name="Rohde M."/>
            <person name="Petersen J."/>
            <person name="Medema M.H."/>
            <person name="Surup F."/>
            <person name="Jogler C."/>
        </authorList>
    </citation>
    <scope>NUCLEOTIDE SEQUENCE [LARGE SCALE GENOMIC DNA]</scope>
    <source>
        <strain evidence="8 9">Mal15</strain>
    </source>
</reference>
<feature type="domain" description="Cytochrome c" evidence="7">
    <location>
        <begin position="25"/>
        <end position="187"/>
    </location>
</feature>
<dbReference type="Pfam" id="PF00400">
    <property type="entry name" value="WD40"/>
    <property type="match status" value="3"/>
</dbReference>
<dbReference type="AlphaFoldDB" id="A0A5B9MFF5"/>
<dbReference type="PROSITE" id="PS51257">
    <property type="entry name" value="PROKAR_LIPOPROTEIN"/>
    <property type="match status" value="1"/>
</dbReference>
<feature type="repeat" description="WD" evidence="5">
    <location>
        <begin position="314"/>
        <end position="355"/>
    </location>
</feature>
<dbReference type="PANTHER" id="PTHR19848:SF8">
    <property type="entry name" value="F-BOX AND WD REPEAT DOMAIN CONTAINING 7"/>
    <property type="match status" value="1"/>
</dbReference>
<dbReference type="KEGG" id="smam:Mal15_40380"/>
<keyword evidence="6" id="KW-0349">Heme</keyword>
<dbReference type="SUPFAM" id="SSF50978">
    <property type="entry name" value="WD40 repeat-like"/>
    <property type="match status" value="1"/>
</dbReference>
<dbReference type="InterPro" id="IPR036322">
    <property type="entry name" value="WD40_repeat_dom_sf"/>
</dbReference>
<dbReference type="PROSITE" id="PS51007">
    <property type="entry name" value="CYTC"/>
    <property type="match status" value="1"/>
</dbReference>